<accession>A0A9Q9EIA4</accession>
<sequence>MAPQTLLSLPKDILVMLPEYVHNIEDYTNISSTCRTLRECMATATSNTILRLAAAQSNIFFRPSPYFLVTAVARELGNWARQSEENEAIFSQSCQSGIEGLFQLALLHCDLTTQRIREMYEMRMSIINPVTDIVDKCVGQQWQSTPRFWNGGVSDAYTIESDASLTFFHLAIYGELFSPDFEPFLTSSTTSSARKLKVETRLEFVRYCIPDPASDPDRRSEDPISGPYQKGSDGRYVKWPDQNNIALTWVIRSSRWRPHFKRFRTKVAGYEDFKDEFDDGWWYVPNLGADEEGGVDAHWRQRMWENLLVCQGLEGLGMIRPGLQDAWVEKVKAWREQIAALTEEPATVKKGKQATLEYPYLLGDLRICAAGYVLGTG</sequence>
<evidence type="ECO:0000256" key="1">
    <source>
        <dbReference type="SAM" id="MobiDB-lite"/>
    </source>
</evidence>
<proteinExistence type="predicted"/>
<protein>
    <submittedName>
        <fullName evidence="2">Uncharacterized protein</fullName>
    </submittedName>
</protein>
<gene>
    <name evidence="2" type="ORF">Slin15195_G041410</name>
</gene>
<reference evidence="2" key="1">
    <citation type="submission" date="2022-06" db="EMBL/GenBank/DDBJ databases">
        <title>Complete genome sequences of two strains of the flax pathogen Septoria linicola.</title>
        <authorList>
            <person name="Lapalu N."/>
            <person name="Simon A."/>
            <person name="Demenou B."/>
            <person name="Paumier D."/>
            <person name="Guillot M.-P."/>
            <person name="Gout L."/>
            <person name="Valade R."/>
        </authorList>
    </citation>
    <scope>NUCLEOTIDE SEQUENCE</scope>
    <source>
        <strain evidence="2">SE15195</strain>
    </source>
</reference>
<evidence type="ECO:0000313" key="2">
    <source>
        <dbReference type="EMBL" id="USW50822.1"/>
    </source>
</evidence>
<evidence type="ECO:0000313" key="3">
    <source>
        <dbReference type="Proteomes" id="UP001056384"/>
    </source>
</evidence>
<dbReference type="Proteomes" id="UP001056384">
    <property type="component" value="Chromosome 3"/>
</dbReference>
<keyword evidence="3" id="KW-1185">Reference proteome</keyword>
<dbReference type="OrthoDB" id="2853639at2759"/>
<dbReference type="AlphaFoldDB" id="A0A9Q9EIA4"/>
<dbReference type="EMBL" id="CP099420">
    <property type="protein sequence ID" value="USW50822.1"/>
    <property type="molecule type" value="Genomic_DNA"/>
</dbReference>
<feature type="region of interest" description="Disordered" evidence="1">
    <location>
        <begin position="213"/>
        <end position="235"/>
    </location>
</feature>
<organism evidence="2 3">
    <name type="scientific">Septoria linicola</name>
    <dbReference type="NCBI Taxonomy" id="215465"/>
    <lineage>
        <taxon>Eukaryota</taxon>
        <taxon>Fungi</taxon>
        <taxon>Dikarya</taxon>
        <taxon>Ascomycota</taxon>
        <taxon>Pezizomycotina</taxon>
        <taxon>Dothideomycetes</taxon>
        <taxon>Dothideomycetidae</taxon>
        <taxon>Mycosphaerellales</taxon>
        <taxon>Mycosphaerellaceae</taxon>
        <taxon>Septoria</taxon>
    </lineage>
</organism>
<name>A0A9Q9EIA4_9PEZI</name>